<reference evidence="1" key="1">
    <citation type="journal article" date="2020" name="Stud. Mycol.">
        <title>101 Dothideomycetes genomes: a test case for predicting lifestyles and emergence of pathogens.</title>
        <authorList>
            <person name="Haridas S."/>
            <person name="Albert R."/>
            <person name="Binder M."/>
            <person name="Bloem J."/>
            <person name="Labutti K."/>
            <person name="Salamov A."/>
            <person name="Andreopoulos B."/>
            <person name="Baker S."/>
            <person name="Barry K."/>
            <person name="Bills G."/>
            <person name="Bluhm B."/>
            <person name="Cannon C."/>
            <person name="Castanera R."/>
            <person name="Culley D."/>
            <person name="Daum C."/>
            <person name="Ezra D."/>
            <person name="Gonzalez J."/>
            <person name="Henrissat B."/>
            <person name="Kuo A."/>
            <person name="Liang C."/>
            <person name="Lipzen A."/>
            <person name="Lutzoni F."/>
            <person name="Magnuson J."/>
            <person name="Mondo S."/>
            <person name="Nolan M."/>
            <person name="Ohm R."/>
            <person name="Pangilinan J."/>
            <person name="Park H.-J."/>
            <person name="Ramirez L."/>
            <person name="Alfaro M."/>
            <person name="Sun H."/>
            <person name="Tritt A."/>
            <person name="Yoshinaga Y."/>
            <person name="Zwiers L.-H."/>
            <person name="Turgeon B."/>
            <person name="Goodwin S."/>
            <person name="Spatafora J."/>
            <person name="Crous P."/>
            <person name="Grigoriev I."/>
        </authorList>
    </citation>
    <scope>NUCLEOTIDE SEQUENCE</scope>
    <source>
        <strain evidence="1">CBS 130266</strain>
    </source>
</reference>
<gene>
    <name evidence="1" type="ORF">EJ08DRAFT_653099</name>
</gene>
<dbReference type="AlphaFoldDB" id="A0A9P4TU43"/>
<evidence type="ECO:0000313" key="1">
    <source>
        <dbReference type="EMBL" id="KAF2422623.1"/>
    </source>
</evidence>
<dbReference type="InterPro" id="IPR024079">
    <property type="entry name" value="MetalloPept_cat_dom_sf"/>
</dbReference>
<dbReference type="Gene3D" id="3.40.390.10">
    <property type="entry name" value="Collagenase (Catalytic Domain)"/>
    <property type="match status" value="1"/>
</dbReference>
<comment type="caution">
    <text evidence="1">The sequence shown here is derived from an EMBL/GenBank/DDBJ whole genome shotgun (WGS) entry which is preliminary data.</text>
</comment>
<dbReference type="EMBL" id="MU007089">
    <property type="protein sequence ID" value="KAF2422623.1"/>
    <property type="molecule type" value="Genomic_DNA"/>
</dbReference>
<keyword evidence="2" id="KW-1185">Reference proteome</keyword>
<evidence type="ECO:0000313" key="2">
    <source>
        <dbReference type="Proteomes" id="UP000800235"/>
    </source>
</evidence>
<sequence length="136" mass="15377">MNFNTPSQVQFAPWYIAFLKRQSTKFKISKDLFNFKATAMKLAMPVTAKTIFSPIDSVSLLDKVILHELTHAARAGVSIDIRTDLTFFRKAYGWKECGRITEEPRLAGEFNSPQRNADSLALFALGHEKTISFVSM</sequence>
<proteinExistence type="predicted"/>
<dbReference type="OrthoDB" id="4507347at2759"/>
<accession>A0A9P4TU43</accession>
<dbReference type="Proteomes" id="UP000800235">
    <property type="component" value="Unassembled WGS sequence"/>
</dbReference>
<protein>
    <submittedName>
        <fullName evidence="1">Uncharacterized protein</fullName>
    </submittedName>
</protein>
<name>A0A9P4TU43_9PEZI</name>
<dbReference type="GO" id="GO:0008237">
    <property type="term" value="F:metallopeptidase activity"/>
    <property type="evidence" value="ECO:0007669"/>
    <property type="project" value="InterPro"/>
</dbReference>
<organism evidence="1 2">
    <name type="scientific">Tothia fuscella</name>
    <dbReference type="NCBI Taxonomy" id="1048955"/>
    <lineage>
        <taxon>Eukaryota</taxon>
        <taxon>Fungi</taxon>
        <taxon>Dikarya</taxon>
        <taxon>Ascomycota</taxon>
        <taxon>Pezizomycotina</taxon>
        <taxon>Dothideomycetes</taxon>
        <taxon>Pleosporomycetidae</taxon>
        <taxon>Venturiales</taxon>
        <taxon>Cylindrosympodiaceae</taxon>
        <taxon>Tothia</taxon>
    </lineage>
</organism>